<dbReference type="InterPro" id="IPR001757">
    <property type="entry name" value="P_typ_ATPase"/>
</dbReference>
<dbReference type="InterPro" id="IPR036163">
    <property type="entry name" value="HMA_dom_sf"/>
</dbReference>
<name>A0A6H0XBG7_THECC</name>
<gene>
    <name evidence="10" type="primary">HMA3</name>
</gene>
<evidence type="ECO:0000256" key="1">
    <source>
        <dbReference type="ARBA" id="ARBA00004141"/>
    </source>
</evidence>
<evidence type="ECO:0000256" key="4">
    <source>
        <dbReference type="ARBA" id="ARBA00022741"/>
    </source>
</evidence>
<reference evidence="10" key="1">
    <citation type="journal article" date="2020" name="Hortic Res">
        <title>Cadmium isotope fractionation reveals genetic variation in Cd uptake and translocation by Theobroma cacao and role of natural resistance-associated macrophage protein 5 and heavy metal ATPase-family transporters.</title>
        <authorList>
            <person name="Moore R.E.T."/>
            <person name="Ullah I."/>
            <person name="de Oliveira V.H."/>
            <person name="Hammond S.J."/>
            <person name="Strekopytov S."/>
            <person name="Tibbett M."/>
            <person name="Dunwell J.M."/>
            <person name="Rehkamper M."/>
        </authorList>
    </citation>
    <scope>NUCLEOTIDE SEQUENCE</scope>
</reference>
<feature type="transmembrane region" description="Helical" evidence="8">
    <location>
        <begin position="87"/>
        <end position="104"/>
    </location>
</feature>
<dbReference type="GO" id="GO:0016887">
    <property type="term" value="F:ATP hydrolysis activity"/>
    <property type="evidence" value="ECO:0007669"/>
    <property type="project" value="InterPro"/>
</dbReference>
<dbReference type="AlphaFoldDB" id="A0A6H0XBG7"/>
<proteinExistence type="evidence at transcript level"/>
<accession>A0A6H0XBG7</accession>
<evidence type="ECO:0000256" key="3">
    <source>
        <dbReference type="ARBA" id="ARBA00022692"/>
    </source>
</evidence>
<keyword evidence="4" id="KW-0547">Nucleotide-binding</keyword>
<dbReference type="PANTHER" id="PTHR48085:SF5">
    <property type="entry name" value="CADMIUM_ZINC-TRANSPORTING ATPASE HMA4-RELATED"/>
    <property type="match status" value="1"/>
</dbReference>
<dbReference type="GO" id="GO:0019829">
    <property type="term" value="F:ATPase-coupled monoatomic cation transmembrane transporter activity"/>
    <property type="evidence" value="ECO:0007669"/>
    <property type="project" value="InterPro"/>
</dbReference>
<comment type="subcellular location">
    <subcellularLocation>
        <location evidence="1">Membrane</location>
        <topology evidence="1">Multi-pass membrane protein</topology>
    </subcellularLocation>
</comment>
<dbReference type="GO" id="GO:0016020">
    <property type="term" value="C:membrane"/>
    <property type="evidence" value="ECO:0007669"/>
    <property type="project" value="UniProtKB-SubCell"/>
</dbReference>
<dbReference type="EMBL" id="MT151687">
    <property type="protein sequence ID" value="QIW91910.1"/>
    <property type="molecule type" value="mRNA"/>
</dbReference>
<dbReference type="InterPro" id="IPR051014">
    <property type="entry name" value="Cation_Transport_ATPase_IB"/>
</dbReference>
<dbReference type="PRINTS" id="PR00941">
    <property type="entry name" value="CDATPASE"/>
</dbReference>
<keyword evidence="3 8" id="KW-0812">Transmembrane</keyword>
<feature type="transmembrane region" description="Helical" evidence="8">
    <location>
        <begin position="110"/>
        <end position="128"/>
    </location>
</feature>
<keyword evidence="7 8" id="KW-0472">Membrane</keyword>
<dbReference type="Gene3D" id="2.70.150.10">
    <property type="entry name" value="Calcium-transporting ATPase, cytoplasmic transduction domain A"/>
    <property type="match status" value="1"/>
</dbReference>
<dbReference type="FunFam" id="2.70.150.10:FF:000002">
    <property type="entry name" value="Copper-transporting ATPase 1, putative"/>
    <property type="match status" value="1"/>
</dbReference>
<organism evidence="10">
    <name type="scientific">Theobroma cacao</name>
    <name type="common">Cacao</name>
    <name type="synonym">Cocoa</name>
    <dbReference type="NCBI Taxonomy" id="3641"/>
    <lineage>
        <taxon>Eukaryota</taxon>
        <taxon>Viridiplantae</taxon>
        <taxon>Streptophyta</taxon>
        <taxon>Embryophyta</taxon>
        <taxon>Tracheophyta</taxon>
        <taxon>Spermatophyta</taxon>
        <taxon>Magnoliopsida</taxon>
        <taxon>eudicotyledons</taxon>
        <taxon>Gunneridae</taxon>
        <taxon>Pentapetalae</taxon>
        <taxon>rosids</taxon>
        <taxon>malvids</taxon>
        <taxon>Malvales</taxon>
        <taxon>Malvaceae</taxon>
        <taxon>Byttnerioideae</taxon>
        <taxon>Theobroma</taxon>
    </lineage>
</organism>
<dbReference type="CDD" id="cd00371">
    <property type="entry name" value="HMA"/>
    <property type="match status" value="1"/>
</dbReference>
<keyword evidence="6 8" id="KW-1133">Transmembrane helix</keyword>
<dbReference type="SUPFAM" id="SSF81653">
    <property type="entry name" value="Calcium ATPase, transduction domain A"/>
    <property type="match status" value="1"/>
</dbReference>
<dbReference type="Gene3D" id="3.30.70.100">
    <property type="match status" value="1"/>
</dbReference>
<dbReference type="InterPro" id="IPR027256">
    <property type="entry name" value="P-typ_ATPase_IB"/>
</dbReference>
<dbReference type="InterPro" id="IPR006121">
    <property type="entry name" value="HMA_dom"/>
</dbReference>
<evidence type="ECO:0000259" key="9">
    <source>
        <dbReference type="PROSITE" id="PS50846"/>
    </source>
</evidence>
<dbReference type="GO" id="GO:0046872">
    <property type="term" value="F:metal ion binding"/>
    <property type="evidence" value="ECO:0007669"/>
    <property type="project" value="InterPro"/>
</dbReference>
<dbReference type="Pfam" id="PF00122">
    <property type="entry name" value="E1-E2_ATPase"/>
    <property type="match status" value="1"/>
</dbReference>
<evidence type="ECO:0000256" key="8">
    <source>
        <dbReference type="SAM" id="Phobius"/>
    </source>
</evidence>
<keyword evidence="5" id="KW-0067">ATP-binding</keyword>
<evidence type="ECO:0000256" key="2">
    <source>
        <dbReference type="ARBA" id="ARBA00006024"/>
    </source>
</evidence>
<evidence type="ECO:0000313" key="10">
    <source>
        <dbReference type="EMBL" id="QIW91910.1"/>
    </source>
</evidence>
<dbReference type="NCBIfam" id="TIGR01494">
    <property type="entry name" value="ATPase_P-type"/>
    <property type="match status" value="1"/>
</dbReference>
<dbReference type="GO" id="GO:0005524">
    <property type="term" value="F:ATP binding"/>
    <property type="evidence" value="ECO:0007669"/>
    <property type="project" value="UniProtKB-KW"/>
</dbReference>
<feature type="domain" description="HMA" evidence="9">
    <location>
        <begin position="8"/>
        <end position="74"/>
    </location>
</feature>
<dbReference type="PROSITE" id="PS50846">
    <property type="entry name" value="HMA_2"/>
    <property type="match status" value="1"/>
</dbReference>
<dbReference type="FunFam" id="3.30.70.100:FF:000022">
    <property type="entry name" value="Putative cadmium/zinc-transporting ATPase 3"/>
    <property type="match status" value="1"/>
</dbReference>
<dbReference type="SUPFAM" id="SSF55008">
    <property type="entry name" value="HMA, heavy metal-associated domain"/>
    <property type="match status" value="1"/>
</dbReference>
<evidence type="ECO:0000256" key="7">
    <source>
        <dbReference type="ARBA" id="ARBA00023136"/>
    </source>
</evidence>
<protein>
    <submittedName>
        <fullName evidence="10">Cadmium/zinc-transporting ATPase HMA3 splice variant</fullName>
    </submittedName>
</protein>
<evidence type="ECO:0000256" key="6">
    <source>
        <dbReference type="ARBA" id="ARBA00022989"/>
    </source>
</evidence>
<sequence length="329" mass="36056">MDANKKLQKSYFDVLGICCSSEVAQIENILKSLEGVKEVSVIVPTRTVIVLHDNLLVSQLQIVKALNQARLEANVRARGEIKYQKKWPSPFAIACGLLLLFSLLKYAYHPLQWLAVGAVAVGIYPMLLKGYAAVRNFRLDINILMLSAVIGSVAMKDYTEAGTIVFLFTTAEWLESRASHKATAVMSSLMSIAPQKAVIAETGEEVDADEVKLSTVLAVKAGEVIPIDGIVVDGKCEVDEKTLTGESFPVTKEKDSTVWAGTINLNGYISVKTTAVAEDCVVAKMAKLVEEAQNSKSKTQRFIDKCAQFYTPGFQALRVSQVIQWQLHL</sequence>
<dbReference type="InterPro" id="IPR059000">
    <property type="entry name" value="ATPase_P-type_domA"/>
</dbReference>
<dbReference type="InterPro" id="IPR008250">
    <property type="entry name" value="ATPase_P-typ_transduc_dom_A_sf"/>
</dbReference>
<dbReference type="PANTHER" id="PTHR48085">
    <property type="entry name" value="CADMIUM/ZINC-TRANSPORTING ATPASE HMA2-RELATED"/>
    <property type="match status" value="1"/>
</dbReference>
<comment type="similarity">
    <text evidence="2">Belongs to the cation transport ATPase (P-type) (TC 3.A.3) family. Type IB subfamily.</text>
</comment>
<evidence type="ECO:0000256" key="5">
    <source>
        <dbReference type="ARBA" id="ARBA00022840"/>
    </source>
</evidence>